<keyword evidence="2" id="KW-0808">Transferase</keyword>
<name>A0A226WK07_CABSO</name>
<evidence type="ECO:0000256" key="2">
    <source>
        <dbReference type="ARBA" id="ARBA00022679"/>
    </source>
</evidence>
<dbReference type="GO" id="GO:0005524">
    <property type="term" value="F:ATP binding"/>
    <property type="evidence" value="ECO:0007669"/>
    <property type="project" value="UniProtKB-KW"/>
</dbReference>
<feature type="domain" description="Carbohydrate kinase PfkB" evidence="6">
    <location>
        <begin position="29"/>
        <end position="296"/>
    </location>
</feature>
<comment type="caution">
    <text evidence="7">The sequence shown here is derived from an EMBL/GenBank/DDBJ whole genome shotgun (WGS) entry which is preliminary data.</text>
</comment>
<evidence type="ECO:0000256" key="4">
    <source>
        <dbReference type="ARBA" id="ARBA00022777"/>
    </source>
</evidence>
<organism evidence="7 8">
    <name type="scientific">Caballeronia sordidicola</name>
    <name type="common">Burkholderia sordidicola</name>
    <dbReference type="NCBI Taxonomy" id="196367"/>
    <lineage>
        <taxon>Bacteria</taxon>
        <taxon>Pseudomonadati</taxon>
        <taxon>Pseudomonadota</taxon>
        <taxon>Betaproteobacteria</taxon>
        <taxon>Burkholderiales</taxon>
        <taxon>Burkholderiaceae</taxon>
        <taxon>Caballeronia</taxon>
    </lineage>
</organism>
<comment type="similarity">
    <text evidence="1">Belongs to the carbohydrate kinase PfkB family.</text>
</comment>
<dbReference type="eggNOG" id="COG0524">
    <property type="taxonomic scope" value="Bacteria"/>
</dbReference>
<dbReference type="Proteomes" id="UP000214720">
    <property type="component" value="Unassembled WGS sequence"/>
</dbReference>
<dbReference type="PROSITE" id="PS00583">
    <property type="entry name" value="PFKB_KINASES_1"/>
    <property type="match status" value="1"/>
</dbReference>
<dbReference type="PANTHER" id="PTHR43085:SF1">
    <property type="entry name" value="PSEUDOURIDINE KINASE-RELATED"/>
    <property type="match status" value="1"/>
</dbReference>
<protein>
    <submittedName>
        <fullName evidence="7">Fructokinase</fullName>
    </submittedName>
</protein>
<dbReference type="InterPro" id="IPR011611">
    <property type="entry name" value="PfkB_dom"/>
</dbReference>
<dbReference type="GO" id="GO:0016301">
    <property type="term" value="F:kinase activity"/>
    <property type="evidence" value="ECO:0007669"/>
    <property type="project" value="UniProtKB-KW"/>
</dbReference>
<gene>
    <name evidence="7" type="ORF">BSU04_46935</name>
</gene>
<dbReference type="EMBL" id="MTHB01000305">
    <property type="protein sequence ID" value="OXC71535.1"/>
    <property type="molecule type" value="Genomic_DNA"/>
</dbReference>
<evidence type="ECO:0000256" key="5">
    <source>
        <dbReference type="ARBA" id="ARBA00022840"/>
    </source>
</evidence>
<dbReference type="SUPFAM" id="SSF53613">
    <property type="entry name" value="Ribokinase-like"/>
    <property type="match status" value="1"/>
</dbReference>
<dbReference type="InterPro" id="IPR002173">
    <property type="entry name" value="Carboh/pur_kinase_PfkB_CS"/>
</dbReference>
<keyword evidence="3" id="KW-0547">Nucleotide-binding</keyword>
<sequence length="306" mass="32840">MSMMTSNSTFPQFVSAGDILTDLIRTGPSDWLSRPGGAGWNVARAVARLGLPTACAGSLGTDNFSDELWDASVAAGLDMRFMQRVERPPLLAIVHKTQPPTYYFMGENGADLAFDPALLPSGWMDSVKWAHFGCISLVRQPLGDTLARLAAQLREHGVKISFDPNYRNLMEHGYEPTLRKMAALADLIKVSDEDLHKLFPSIPNEADALAEIRAMNPQATVLVTRGSAEATLHVGNESWQARPPTVDVADTVGAGDASIAGLLYSLMARAGGWPDHLRFALAAGAAACRMSGAHSPSLEEVEDLLA</sequence>
<dbReference type="AlphaFoldDB" id="A0A226WK07"/>
<keyword evidence="4 7" id="KW-0418">Kinase</keyword>
<dbReference type="PROSITE" id="PS00584">
    <property type="entry name" value="PFKB_KINASES_2"/>
    <property type="match status" value="1"/>
</dbReference>
<evidence type="ECO:0000313" key="8">
    <source>
        <dbReference type="Proteomes" id="UP000214720"/>
    </source>
</evidence>
<keyword evidence="5" id="KW-0067">ATP-binding</keyword>
<dbReference type="Gene3D" id="3.40.1190.20">
    <property type="match status" value="1"/>
</dbReference>
<evidence type="ECO:0000256" key="1">
    <source>
        <dbReference type="ARBA" id="ARBA00010688"/>
    </source>
</evidence>
<evidence type="ECO:0000256" key="3">
    <source>
        <dbReference type="ARBA" id="ARBA00022741"/>
    </source>
</evidence>
<proteinExistence type="inferred from homology"/>
<evidence type="ECO:0000313" key="7">
    <source>
        <dbReference type="EMBL" id="OXC71535.1"/>
    </source>
</evidence>
<accession>A0A226WK07</accession>
<dbReference type="Pfam" id="PF00294">
    <property type="entry name" value="PfkB"/>
    <property type="match status" value="1"/>
</dbReference>
<reference evidence="8" key="1">
    <citation type="submission" date="2017-01" db="EMBL/GenBank/DDBJ databases">
        <title>Genome Analysis of Deinococcus marmoris KOPRI26562.</title>
        <authorList>
            <person name="Kim J.H."/>
            <person name="Oh H.-M."/>
        </authorList>
    </citation>
    <scope>NUCLEOTIDE SEQUENCE [LARGE SCALE GENOMIC DNA]</scope>
    <source>
        <strain evidence="8">PAMC 26633</strain>
    </source>
</reference>
<dbReference type="PANTHER" id="PTHR43085">
    <property type="entry name" value="HEXOKINASE FAMILY MEMBER"/>
    <property type="match status" value="1"/>
</dbReference>
<dbReference type="CDD" id="cd01167">
    <property type="entry name" value="bac_FRK"/>
    <property type="match status" value="1"/>
</dbReference>
<evidence type="ECO:0000259" key="6">
    <source>
        <dbReference type="Pfam" id="PF00294"/>
    </source>
</evidence>
<dbReference type="InterPro" id="IPR029056">
    <property type="entry name" value="Ribokinase-like"/>
</dbReference>
<dbReference type="InterPro" id="IPR050306">
    <property type="entry name" value="PfkB_Carbo_kinase"/>
</dbReference>